<gene>
    <name evidence="1" type="ORF">AGERDE_LOCUS12376</name>
</gene>
<dbReference type="EMBL" id="CAJVPL010008302">
    <property type="protein sequence ID" value="CAG8673780.1"/>
    <property type="molecule type" value="Genomic_DNA"/>
</dbReference>
<evidence type="ECO:0000313" key="1">
    <source>
        <dbReference type="EMBL" id="CAG8673780.1"/>
    </source>
</evidence>
<dbReference type="AlphaFoldDB" id="A0A9N9EJ24"/>
<name>A0A9N9EJ24_9GLOM</name>
<sequence>DYEVTDEAEAYLHIIDEIVPTEEILDDNDIIALIKSQEENETNQESNDEISPLIMTMKVIESLQK</sequence>
<feature type="non-terminal residue" evidence="1">
    <location>
        <position position="1"/>
    </location>
</feature>
<proteinExistence type="predicted"/>
<evidence type="ECO:0000313" key="2">
    <source>
        <dbReference type="Proteomes" id="UP000789831"/>
    </source>
</evidence>
<organism evidence="1 2">
    <name type="scientific">Ambispora gerdemannii</name>
    <dbReference type="NCBI Taxonomy" id="144530"/>
    <lineage>
        <taxon>Eukaryota</taxon>
        <taxon>Fungi</taxon>
        <taxon>Fungi incertae sedis</taxon>
        <taxon>Mucoromycota</taxon>
        <taxon>Glomeromycotina</taxon>
        <taxon>Glomeromycetes</taxon>
        <taxon>Archaeosporales</taxon>
        <taxon>Ambisporaceae</taxon>
        <taxon>Ambispora</taxon>
    </lineage>
</organism>
<protein>
    <submittedName>
        <fullName evidence="1">3943_t:CDS:1</fullName>
    </submittedName>
</protein>
<reference evidence="1" key="1">
    <citation type="submission" date="2021-06" db="EMBL/GenBank/DDBJ databases">
        <authorList>
            <person name="Kallberg Y."/>
            <person name="Tangrot J."/>
            <person name="Rosling A."/>
        </authorList>
    </citation>
    <scope>NUCLEOTIDE SEQUENCE</scope>
    <source>
        <strain evidence="1">MT106</strain>
    </source>
</reference>
<feature type="non-terminal residue" evidence="1">
    <location>
        <position position="65"/>
    </location>
</feature>
<accession>A0A9N9EJ24</accession>
<keyword evidence="2" id="KW-1185">Reference proteome</keyword>
<dbReference type="Proteomes" id="UP000789831">
    <property type="component" value="Unassembled WGS sequence"/>
</dbReference>
<comment type="caution">
    <text evidence="1">The sequence shown here is derived from an EMBL/GenBank/DDBJ whole genome shotgun (WGS) entry which is preliminary data.</text>
</comment>